<proteinExistence type="predicted"/>
<geneLocation type="plasmid" evidence="2">
    <name>1</name>
</geneLocation>
<feature type="chain" id="PRO_5025503230" evidence="1">
    <location>
        <begin position="25"/>
        <end position="94"/>
    </location>
</feature>
<dbReference type="AlphaFoldDB" id="A0A679JF15"/>
<protein>
    <submittedName>
        <fullName evidence="2">Uncharacterized protein</fullName>
    </submittedName>
</protein>
<keyword evidence="2" id="KW-0614">Plasmid</keyword>
<accession>A0A679JF15</accession>
<sequence length="94" mass="10704">MKDLRSLALAAALVCAGLTSTAQAAPLAVDATALGQPAATETVQYGYGYRSGYGHSPQYRYRKHIRRQMLHDRRYGAHLRRQDQNYRRARRYGY</sequence>
<dbReference type="RefSeq" id="WP_339159216.1">
    <property type="nucleotide sequence ID" value="NZ_LR743510.1"/>
</dbReference>
<feature type="signal peptide" evidence="1">
    <location>
        <begin position="1"/>
        <end position="24"/>
    </location>
</feature>
<reference evidence="2" key="1">
    <citation type="submission" date="2019-12" db="EMBL/GenBank/DDBJ databases">
        <authorList>
            <person name="Cremers G."/>
        </authorList>
    </citation>
    <scope>NUCLEOTIDE SEQUENCE</scope>
    <source>
        <strain evidence="2">Mbul2</strain>
        <plasmid evidence="2">1</plasmid>
    </source>
</reference>
<dbReference type="EMBL" id="LR743510">
    <property type="protein sequence ID" value="CAA2137401.1"/>
    <property type="molecule type" value="Genomic_DNA"/>
</dbReference>
<evidence type="ECO:0000313" key="2">
    <source>
        <dbReference type="EMBL" id="CAA2137401.1"/>
    </source>
</evidence>
<keyword evidence="1" id="KW-0732">Signal</keyword>
<gene>
    <name evidence="2" type="ORF">MBLL_00638</name>
</gene>
<evidence type="ECO:0000256" key="1">
    <source>
        <dbReference type="SAM" id="SignalP"/>
    </source>
</evidence>
<organism evidence="2">
    <name type="scientific">Methylobacterium bullatum</name>
    <dbReference type="NCBI Taxonomy" id="570505"/>
    <lineage>
        <taxon>Bacteria</taxon>
        <taxon>Pseudomonadati</taxon>
        <taxon>Pseudomonadota</taxon>
        <taxon>Alphaproteobacteria</taxon>
        <taxon>Hyphomicrobiales</taxon>
        <taxon>Methylobacteriaceae</taxon>
        <taxon>Methylobacterium</taxon>
    </lineage>
</organism>
<name>A0A679JF15_9HYPH</name>